<name>A0A3R7GUA2_CLOSI</name>
<sequence length="209" mass="24073">YSTRIHHFGNFYRDESSDLSIEVCYENASLFKQVWIKTCRISAVQSLGVQMTIYKTQQNNTISFVFENCATANDRFRPFRGSSGRRNPRASVHILFYVHPNWTDFDKFTGLQIILILKETQTEPSKPLVFDFYRQLNVLYWAASCFGCYDIRDIVFKTDTKSSHLGSCGIRILFIFTPLSFERSSSCSGVIIPMSPHQREALDSSFALI</sequence>
<protein>
    <submittedName>
        <fullName evidence="1">Uncharacterized protein</fullName>
    </submittedName>
</protein>
<proteinExistence type="predicted"/>
<dbReference type="EMBL" id="NIRI02000077">
    <property type="protein sequence ID" value="KAG5441364.1"/>
    <property type="molecule type" value="Genomic_DNA"/>
</dbReference>
<comment type="caution">
    <text evidence="1">The sequence shown here is derived from an EMBL/GenBank/DDBJ whole genome shotgun (WGS) entry which is preliminary data.</text>
</comment>
<dbReference type="AlphaFoldDB" id="A0A3R7GUA2"/>
<reference evidence="1 2" key="1">
    <citation type="journal article" date="2018" name="Biotechnol. Adv.">
        <title>Improved genomic resources and new bioinformatic workflow for the carcinogenic parasite Clonorchis sinensis: Biotechnological implications.</title>
        <authorList>
            <person name="Wang D."/>
            <person name="Korhonen P.K."/>
            <person name="Gasser R.B."/>
            <person name="Young N.D."/>
        </authorList>
    </citation>
    <scope>NUCLEOTIDE SEQUENCE [LARGE SCALE GENOMIC DNA]</scope>
    <source>
        <strain evidence="1">Cs-k2</strain>
    </source>
</reference>
<gene>
    <name evidence="1" type="ORF">CSKR_108710</name>
</gene>
<dbReference type="InParanoid" id="A0A3R7GUA2"/>
<feature type="non-terminal residue" evidence="1">
    <location>
        <position position="209"/>
    </location>
</feature>
<organism evidence="1 2">
    <name type="scientific">Clonorchis sinensis</name>
    <name type="common">Chinese liver fluke</name>
    <dbReference type="NCBI Taxonomy" id="79923"/>
    <lineage>
        <taxon>Eukaryota</taxon>
        <taxon>Metazoa</taxon>
        <taxon>Spiralia</taxon>
        <taxon>Lophotrochozoa</taxon>
        <taxon>Platyhelminthes</taxon>
        <taxon>Trematoda</taxon>
        <taxon>Digenea</taxon>
        <taxon>Opisthorchiida</taxon>
        <taxon>Opisthorchiata</taxon>
        <taxon>Opisthorchiidae</taxon>
        <taxon>Clonorchis</taxon>
    </lineage>
</organism>
<evidence type="ECO:0000313" key="1">
    <source>
        <dbReference type="EMBL" id="KAG5441364.1"/>
    </source>
</evidence>
<evidence type="ECO:0000313" key="2">
    <source>
        <dbReference type="Proteomes" id="UP000286415"/>
    </source>
</evidence>
<reference evidence="1 2" key="2">
    <citation type="journal article" date="2021" name="Genomics">
        <title>High-quality reference genome for Clonorchis sinensis.</title>
        <authorList>
            <person name="Young N.D."/>
            <person name="Stroehlein A.J."/>
            <person name="Kinkar L."/>
            <person name="Wang T."/>
            <person name="Sohn W.M."/>
            <person name="Chang B.C.H."/>
            <person name="Kaur P."/>
            <person name="Weisz D."/>
            <person name="Dudchenko O."/>
            <person name="Aiden E.L."/>
            <person name="Korhonen P.K."/>
            <person name="Gasser R.B."/>
        </authorList>
    </citation>
    <scope>NUCLEOTIDE SEQUENCE [LARGE SCALE GENOMIC DNA]</scope>
    <source>
        <strain evidence="1">Cs-k2</strain>
    </source>
</reference>
<feature type="non-terminal residue" evidence="1">
    <location>
        <position position="1"/>
    </location>
</feature>
<keyword evidence="2" id="KW-1185">Reference proteome</keyword>
<accession>A0A3R7GUA2</accession>
<dbReference type="Proteomes" id="UP000286415">
    <property type="component" value="Unassembled WGS sequence"/>
</dbReference>